<dbReference type="EC" id="1.17.1.-" evidence="11"/>
<reference evidence="12" key="1">
    <citation type="submission" date="2017-10" db="EMBL/GenBank/DDBJ databases">
        <authorList>
            <person name="Frank J."/>
        </authorList>
    </citation>
    <scope>NUCLEOTIDE SEQUENCE [LARGE SCALE GENOMIC DNA]</scope>
</reference>
<evidence type="ECO:0000313" key="13">
    <source>
        <dbReference type="Proteomes" id="UP000501926"/>
    </source>
</evidence>
<dbReference type="GO" id="GO:0051537">
    <property type="term" value="F:2 iron, 2 sulfur cluster binding"/>
    <property type="evidence" value="ECO:0007669"/>
    <property type="project" value="UniProtKB-KW"/>
</dbReference>
<evidence type="ECO:0000256" key="7">
    <source>
        <dbReference type="ARBA" id="ARBA00023004"/>
    </source>
</evidence>
<dbReference type="SUPFAM" id="SSF52343">
    <property type="entry name" value="Ferredoxin reductase-like, C-terminal NADP-linked domain"/>
    <property type="match status" value="1"/>
</dbReference>
<dbReference type="EMBL" id="CP049055">
    <property type="protein sequence ID" value="QII09841.1"/>
    <property type="molecule type" value="Genomic_DNA"/>
</dbReference>
<dbReference type="InterPro" id="IPR017927">
    <property type="entry name" value="FAD-bd_FR_type"/>
</dbReference>
<proteinExistence type="predicted"/>
<dbReference type="Gene3D" id="2.40.30.10">
    <property type="entry name" value="Translation factors"/>
    <property type="match status" value="1"/>
</dbReference>
<dbReference type="Gene3D" id="3.40.50.80">
    <property type="entry name" value="Nucleotide-binding domain of ferredoxin-NADP reductase (FNR) module"/>
    <property type="match status" value="1"/>
</dbReference>
<dbReference type="PANTHER" id="PTHR47354:SF8">
    <property type="entry name" value="1,2-PHENYLACETYL-COA EPOXIDASE, SUBUNIT E"/>
    <property type="match status" value="1"/>
</dbReference>
<keyword evidence="2" id="KW-0285">Flavoprotein</keyword>
<evidence type="ECO:0000256" key="4">
    <source>
        <dbReference type="ARBA" id="ARBA00022723"/>
    </source>
</evidence>
<evidence type="ECO:0000256" key="6">
    <source>
        <dbReference type="ARBA" id="ARBA00023002"/>
    </source>
</evidence>
<dbReference type="PANTHER" id="PTHR47354">
    <property type="entry name" value="NADH OXIDOREDUCTASE HCR"/>
    <property type="match status" value="1"/>
</dbReference>
<evidence type="ECO:0000313" key="12">
    <source>
        <dbReference type="Proteomes" id="UP000221734"/>
    </source>
</evidence>
<dbReference type="PROSITE" id="PS51384">
    <property type="entry name" value="FAD_FR"/>
    <property type="match status" value="1"/>
</dbReference>
<keyword evidence="8" id="KW-0411">Iron-sulfur</keyword>
<feature type="domain" description="FAD-binding FR-type" evidence="9">
    <location>
        <begin position="1"/>
        <end position="102"/>
    </location>
</feature>
<gene>
    <name evidence="11" type="primary">hmp</name>
    <name evidence="10" type="ORF">KsCSTR_04620</name>
    <name evidence="11" type="ORF">KSMBR1_1777</name>
</gene>
<dbReference type="GO" id="GO:0050660">
    <property type="term" value="F:flavin adenine dinucleotide binding"/>
    <property type="evidence" value="ECO:0007669"/>
    <property type="project" value="TreeGrafter"/>
</dbReference>
<evidence type="ECO:0000256" key="2">
    <source>
        <dbReference type="ARBA" id="ARBA00022630"/>
    </source>
</evidence>
<dbReference type="CDD" id="cd00322">
    <property type="entry name" value="FNR_like"/>
    <property type="match status" value="1"/>
</dbReference>
<evidence type="ECO:0000256" key="5">
    <source>
        <dbReference type="ARBA" id="ARBA00022827"/>
    </source>
</evidence>
<keyword evidence="3" id="KW-0001">2Fe-2S</keyword>
<dbReference type="KEGG" id="kst:KSMBR1_1777"/>
<dbReference type="Pfam" id="PF00175">
    <property type="entry name" value="NAD_binding_1"/>
    <property type="match status" value="1"/>
</dbReference>
<protein>
    <submittedName>
        <fullName evidence="11">3-ketosteroid-9-alpha-hydroxylase reductase subunit</fullName>
        <ecNumber evidence="11">1.17.1.-</ecNumber>
    </submittedName>
</protein>
<name>A0A2C9CF15_KUEST</name>
<dbReference type="InterPro" id="IPR001433">
    <property type="entry name" value="OxRdtase_FAD/NAD-bd"/>
</dbReference>
<keyword evidence="7" id="KW-0408">Iron</keyword>
<dbReference type="EMBL" id="LT934425">
    <property type="protein sequence ID" value="SOH04276.1"/>
    <property type="molecule type" value="Genomic_DNA"/>
</dbReference>
<comment type="cofactor">
    <cofactor evidence="1">
        <name>FAD</name>
        <dbReference type="ChEBI" id="CHEBI:57692"/>
    </cofactor>
</comment>
<accession>A0A2C9CF15</accession>
<evidence type="ECO:0000256" key="8">
    <source>
        <dbReference type="ARBA" id="ARBA00023014"/>
    </source>
</evidence>
<dbReference type="AlphaFoldDB" id="A0A2C9CF15"/>
<dbReference type="InterPro" id="IPR017938">
    <property type="entry name" value="Riboflavin_synthase-like_b-brl"/>
</dbReference>
<sequence>MKLNLIRRKTEAPDVESFVFSPTEPLTWKAGQFLHYVLHHEPTDNRGSDRWFTVASAPFEKEIMITTRLTSEKGSSFKAALNALQVGESIEISDIDGDFIVDDPTQEYVFIAGGIGITPFHSILKEADHVDLKLHATLLYANRDHNIPYKEGLEKFAKNNPNLVMHYVIAPERIDENTFKKLVPDIQTPVFYVSGPTPMVESLGGILKRMGIAADRIKQDYFPGYTDELYSARNTF</sequence>
<evidence type="ECO:0000313" key="11">
    <source>
        <dbReference type="EMBL" id="SOH04276.1"/>
    </source>
</evidence>
<dbReference type="GO" id="GO:0016491">
    <property type="term" value="F:oxidoreductase activity"/>
    <property type="evidence" value="ECO:0007669"/>
    <property type="project" value="UniProtKB-KW"/>
</dbReference>
<reference evidence="10 13" key="3">
    <citation type="submission" date="2020-02" db="EMBL/GenBank/DDBJ databases">
        <title>Newly sequenced genome of strain CSTR1 showed variability in Candidatus Kuenenia stuttgartiensis genomes.</title>
        <authorList>
            <person name="Ding C."/>
            <person name="Adrian L."/>
        </authorList>
    </citation>
    <scope>NUCLEOTIDE SEQUENCE [LARGE SCALE GENOMIC DNA]</scope>
    <source>
        <strain evidence="10 13">CSTR1</strain>
    </source>
</reference>
<keyword evidence="12" id="KW-1185">Reference proteome</keyword>
<keyword evidence="4" id="KW-0479">Metal-binding</keyword>
<evidence type="ECO:0000313" key="10">
    <source>
        <dbReference type="EMBL" id="QII09841.1"/>
    </source>
</evidence>
<dbReference type="SUPFAM" id="SSF63380">
    <property type="entry name" value="Riboflavin synthase domain-like"/>
    <property type="match status" value="1"/>
</dbReference>
<keyword evidence="6 11" id="KW-0560">Oxidoreductase</keyword>
<keyword evidence="5" id="KW-0274">FAD</keyword>
<reference evidence="11" key="2">
    <citation type="submission" date="2017-10" db="EMBL/GenBank/DDBJ databases">
        <authorList>
            <person name="Banno H."/>
            <person name="Chua N.-H."/>
        </authorList>
    </citation>
    <scope>NUCLEOTIDE SEQUENCE [LARGE SCALE GENOMIC DNA]</scope>
    <source>
        <strain evidence="11">Kuenenia_mbr1_ru-nijmegen</strain>
    </source>
</reference>
<evidence type="ECO:0000256" key="1">
    <source>
        <dbReference type="ARBA" id="ARBA00001974"/>
    </source>
</evidence>
<dbReference type="InterPro" id="IPR050415">
    <property type="entry name" value="MRET"/>
</dbReference>
<evidence type="ECO:0000259" key="9">
    <source>
        <dbReference type="PROSITE" id="PS51384"/>
    </source>
</evidence>
<dbReference type="GO" id="GO:0046872">
    <property type="term" value="F:metal ion binding"/>
    <property type="evidence" value="ECO:0007669"/>
    <property type="project" value="UniProtKB-KW"/>
</dbReference>
<dbReference type="InterPro" id="IPR039261">
    <property type="entry name" value="FNR_nucleotide-bd"/>
</dbReference>
<organism evidence="11 12">
    <name type="scientific">Kuenenia stuttgartiensis</name>
    <dbReference type="NCBI Taxonomy" id="174633"/>
    <lineage>
        <taxon>Bacteria</taxon>
        <taxon>Pseudomonadati</taxon>
        <taxon>Planctomycetota</taxon>
        <taxon>Candidatus Brocadiia</taxon>
        <taxon>Candidatus Brocadiales</taxon>
        <taxon>Candidatus Brocadiaceae</taxon>
        <taxon>Candidatus Kuenenia</taxon>
    </lineage>
</organism>
<dbReference type="Proteomes" id="UP000501926">
    <property type="component" value="Chromosome"/>
</dbReference>
<dbReference type="Proteomes" id="UP000221734">
    <property type="component" value="Chromosome Kuenenia_stuttgartiensis_MBR1"/>
</dbReference>
<evidence type="ECO:0000256" key="3">
    <source>
        <dbReference type="ARBA" id="ARBA00022714"/>
    </source>
</evidence>